<reference evidence="1" key="2">
    <citation type="submission" date="2021-02" db="EMBL/GenBank/DDBJ databases">
        <authorList>
            <person name="Kimball J.A."/>
            <person name="Haas M.W."/>
            <person name="Macchietto M."/>
            <person name="Kono T."/>
            <person name="Duquette J."/>
            <person name="Shao M."/>
        </authorList>
    </citation>
    <scope>NUCLEOTIDE SEQUENCE</scope>
    <source>
        <tissue evidence="1">Fresh leaf tissue</tissue>
    </source>
</reference>
<gene>
    <name evidence="1" type="ORF">GUJ93_ZPchr0002g25637</name>
</gene>
<proteinExistence type="predicted"/>
<dbReference type="AlphaFoldDB" id="A0A8J5SIN5"/>
<evidence type="ECO:0000313" key="1">
    <source>
        <dbReference type="EMBL" id="KAG8058791.1"/>
    </source>
</evidence>
<organism evidence="1 2">
    <name type="scientific">Zizania palustris</name>
    <name type="common">Northern wild rice</name>
    <dbReference type="NCBI Taxonomy" id="103762"/>
    <lineage>
        <taxon>Eukaryota</taxon>
        <taxon>Viridiplantae</taxon>
        <taxon>Streptophyta</taxon>
        <taxon>Embryophyta</taxon>
        <taxon>Tracheophyta</taxon>
        <taxon>Spermatophyta</taxon>
        <taxon>Magnoliopsida</taxon>
        <taxon>Liliopsida</taxon>
        <taxon>Poales</taxon>
        <taxon>Poaceae</taxon>
        <taxon>BOP clade</taxon>
        <taxon>Oryzoideae</taxon>
        <taxon>Oryzeae</taxon>
        <taxon>Zizaniinae</taxon>
        <taxon>Zizania</taxon>
    </lineage>
</organism>
<keyword evidence="2" id="KW-1185">Reference proteome</keyword>
<sequence length="88" mass="8949">MPFVGDGRVSLGGGVCAPKKMSVEAAVTSCVAGDKEEDGGCAHAEKRHADGFTLSLETVAAAVAVTMMKSSNSGDGEYPRRSRLGGDC</sequence>
<evidence type="ECO:0000313" key="2">
    <source>
        <dbReference type="Proteomes" id="UP000729402"/>
    </source>
</evidence>
<protein>
    <submittedName>
        <fullName evidence="1">Uncharacterized protein</fullName>
    </submittedName>
</protein>
<dbReference type="Proteomes" id="UP000729402">
    <property type="component" value="Unassembled WGS sequence"/>
</dbReference>
<accession>A0A8J5SIN5</accession>
<name>A0A8J5SIN5_ZIZPA</name>
<reference evidence="1" key="1">
    <citation type="journal article" date="2021" name="bioRxiv">
        <title>Whole Genome Assembly and Annotation of Northern Wild Rice, Zizania palustris L., Supports a Whole Genome Duplication in the Zizania Genus.</title>
        <authorList>
            <person name="Haas M."/>
            <person name="Kono T."/>
            <person name="Macchietto M."/>
            <person name="Millas R."/>
            <person name="McGilp L."/>
            <person name="Shao M."/>
            <person name="Duquette J."/>
            <person name="Hirsch C.N."/>
            <person name="Kimball J."/>
        </authorList>
    </citation>
    <scope>NUCLEOTIDE SEQUENCE</scope>
    <source>
        <tissue evidence="1">Fresh leaf tissue</tissue>
    </source>
</reference>
<dbReference type="EMBL" id="JAAALK010000287">
    <property type="protein sequence ID" value="KAG8058791.1"/>
    <property type="molecule type" value="Genomic_DNA"/>
</dbReference>
<comment type="caution">
    <text evidence="1">The sequence shown here is derived from an EMBL/GenBank/DDBJ whole genome shotgun (WGS) entry which is preliminary data.</text>
</comment>